<protein>
    <submittedName>
        <fullName evidence="1">Uncharacterized protein</fullName>
    </submittedName>
</protein>
<evidence type="ECO:0000313" key="1">
    <source>
        <dbReference type="EMBL" id="GGO80088.1"/>
    </source>
</evidence>
<sequence>MESRVRCKVDSGYGLEEGLYLPRLIKRAKEVPTPEAGTVIPLLLFSNPFLDIPMRPTRPRVDPNGRGEGSTSYLLVDPGSFKTDQILNLLEIQKLVGHKIVTSLTG</sequence>
<name>A0A917ZBC0_9GAMM</name>
<evidence type="ECO:0000313" key="2">
    <source>
        <dbReference type="Proteomes" id="UP000599578"/>
    </source>
</evidence>
<keyword evidence="2" id="KW-1185">Reference proteome</keyword>
<proteinExistence type="predicted"/>
<dbReference type="AlphaFoldDB" id="A0A917ZBC0"/>
<reference evidence="1 2" key="1">
    <citation type="journal article" date="2014" name="Int. J. Syst. Evol. Microbiol.">
        <title>Complete genome sequence of Corynebacterium casei LMG S-19264T (=DSM 44701T), isolated from a smear-ripened cheese.</title>
        <authorList>
            <consortium name="US DOE Joint Genome Institute (JGI-PGF)"/>
            <person name="Walter F."/>
            <person name="Albersmeier A."/>
            <person name="Kalinowski J."/>
            <person name="Ruckert C."/>
        </authorList>
    </citation>
    <scope>NUCLEOTIDE SEQUENCE [LARGE SCALE GENOMIC DNA]</scope>
    <source>
        <strain evidence="1 2">CGMCC 1.7286</strain>
    </source>
</reference>
<organism evidence="1 2">
    <name type="scientific">Marinobacterium nitratireducens</name>
    <dbReference type="NCBI Taxonomy" id="518897"/>
    <lineage>
        <taxon>Bacteria</taxon>
        <taxon>Pseudomonadati</taxon>
        <taxon>Pseudomonadota</taxon>
        <taxon>Gammaproteobacteria</taxon>
        <taxon>Oceanospirillales</taxon>
        <taxon>Oceanospirillaceae</taxon>
        <taxon>Marinobacterium</taxon>
    </lineage>
</organism>
<dbReference type="EMBL" id="BMLT01000003">
    <property type="protein sequence ID" value="GGO80088.1"/>
    <property type="molecule type" value="Genomic_DNA"/>
</dbReference>
<dbReference type="Proteomes" id="UP000599578">
    <property type="component" value="Unassembled WGS sequence"/>
</dbReference>
<comment type="caution">
    <text evidence="1">The sequence shown here is derived from an EMBL/GenBank/DDBJ whole genome shotgun (WGS) entry which is preliminary data.</text>
</comment>
<gene>
    <name evidence="1" type="ORF">GCM10011348_16000</name>
</gene>
<accession>A0A917ZBC0</accession>